<dbReference type="EMBL" id="JBCNJP010000001">
    <property type="protein sequence ID" value="KAK9080878.1"/>
    <property type="molecule type" value="Genomic_DNA"/>
</dbReference>
<gene>
    <name evidence="3" type="ORF">SSX86_000020</name>
</gene>
<name>A0AAP0HA92_9ASTR</name>
<dbReference type="PANTHER" id="PTHR31225:SF254">
    <property type="entry name" value="LYASE"/>
    <property type="match status" value="1"/>
</dbReference>
<dbReference type="Proteomes" id="UP001408789">
    <property type="component" value="Unassembled WGS sequence"/>
</dbReference>
<dbReference type="Pfam" id="PF01397">
    <property type="entry name" value="Terpene_synth"/>
    <property type="match status" value="1"/>
</dbReference>
<dbReference type="Gene3D" id="1.50.10.130">
    <property type="entry name" value="Terpene synthase, N-terminal domain"/>
    <property type="match status" value="1"/>
</dbReference>
<dbReference type="InterPro" id="IPR001906">
    <property type="entry name" value="Terpene_synth_N"/>
</dbReference>
<proteinExistence type="predicted"/>
<evidence type="ECO:0000313" key="4">
    <source>
        <dbReference type="Proteomes" id="UP001408789"/>
    </source>
</evidence>
<dbReference type="InterPro" id="IPR050148">
    <property type="entry name" value="Terpene_synthase-like"/>
</dbReference>
<sequence>MDWTPLRHVTSMALPISALPFQESAATRRIDQSPLLREPPSPFSSPEQFAKHHPPSSLERQAYGKAMEQPKEQVRRLILGSTIDSNEKLSLIYYVYRLGLTYLFSKDNIDAQLDTLFNLQEDYNQTDLYTTSLHFQIFRIFGYRFSCDVFKDFSTSEFKETISKDVRGMISLYESAQLRIREESILDEAMAFTETKLKT</sequence>
<dbReference type="Gene3D" id="1.10.600.10">
    <property type="entry name" value="Farnesyl Diphosphate Synthase"/>
    <property type="match status" value="1"/>
</dbReference>
<feature type="domain" description="Terpene synthase N-terminal" evidence="2">
    <location>
        <begin position="55"/>
        <end position="198"/>
    </location>
</feature>
<dbReference type="InterPro" id="IPR008930">
    <property type="entry name" value="Terpenoid_cyclase/PrenylTrfase"/>
</dbReference>
<dbReference type="GO" id="GO:0010333">
    <property type="term" value="F:terpene synthase activity"/>
    <property type="evidence" value="ECO:0007669"/>
    <property type="project" value="InterPro"/>
</dbReference>
<organism evidence="3 4">
    <name type="scientific">Deinandra increscens subsp. villosa</name>
    <dbReference type="NCBI Taxonomy" id="3103831"/>
    <lineage>
        <taxon>Eukaryota</taxon>
        <taxon>Viridiplantae</taxon>
        <taxon>Streptophyta</taxon>
        <taxon>Embryophyta</taxon>
        <taxon>Tracheophyta</taxon>
        <taxon>Spermatophyta</taxon>
        <taxon>Magnoliopsida</taxon>
        <taxon>eudicotyledons</taxon>
        <taxon>Gunneridae</taxon>
        <taxon>Pentapetalae</taxon>
        <taxon>asterids</taxon>
        <taxon>campanulids</taxon>
        <taxon>Asterales</taxon>
        <taxon>Asteraceae</taxon>
        <taxon>Asteroideae</taxon>
        <taxon>Heliantheae alliance</taxon>
        <taxon>Madieae</taxon>
        <taxon>Madiinae</taxon>
        <taxon>Deinandra</taxon>
    </lineage>
</organism>
<feature type="region of interest" description="Disordered" evidence="1">
    <location>
        <begin position="34"/>
        <end position="56"/>
    </location>
</feature>
<evidence type="ECO:0000256" key="1">
    <source>
        <dbReference type="SAM" id="MobiDB-lite"/>
    </source>
</evidence>
<comment type="caution">
    <text evidence="3">The sequence shown here is derived from an EMBL/GenBank/DDBJ whole genome shotgun (WGS) entry which is preliminary data.</text>
</comment>
<dbReference type="AlphaFoldDB" id="A0AAP0HA92"/>
<dbReference type="InterPro" id="IPR036965">
    <property type="entry name" value="Terpene_synth_N_sf"/>
</dbReference>
<dbReference type="SUPFAM" id="SSF48239">
    <property type="entry name" value="Terpenoid cyclases/Protein prenyltransferases"/>
    <property type="match status" value="1"/>
</dbReference>
<evidence type="ECO:0000313" key="3">
    <source>
        <dbReference type="EMBL" id="KAK9080878.1"/>
    </source>
</evidence>
<dbReference type="InterPro" id="IPR008949">
    <property type="entry name" value="Isoprenoid_synthase_dom_sf"/>
</dbReference>
<accession>A0AAP0HA92</accession>
<protein>
    <recommendedName>
        <fullName evidence="2">Terpene synthase N-terminal domain-containing protein</fullName>
    </recommendedName>
</protein>
<evidence type="ECO:0000259" key="2">
    <source>
        <dbReference type="Pfam" id="PF01397"/>
    </source>
</evidence>
<dbReference type="GO" id="GO:0016114">
    <property type="term" value="P:terpenoid biosynthetic process"/>
    <property type="evidence" value="ECO:0007669"/>
    <property type="project" value="InterPro"/>
</dbReference>
<reference evidence="3 4" key="1">
    <citation type="submission" date="2024-04" db="EMBL/GenBank/DDBJ databases">
        <title>The reference genome of an endangered Asteraceae, Deinandra increscens subsp. villosa, native to the Central Coast of California.</title>
        <authorList>
            <person name="Guilliams M."/>
            <person name="Hasenstab-Lehman K."/>
            <person name="Meyer R."/>
            <person name="Mcevoy S."/>
        </authorList>
    </citation>
    <scope>NUCLEOTIDE SEQUENCE [LARGE SCALE GENOMIC DNA]</scope>
    <source>
        <tissue evidence="3">Leaf</tissue>
    </source>
</reference>
<dbReference type="PANTHER" id="PTHR31225">
    <property type="entry name" value="OS04G0344100 PROTEIN-RELATED"/>
    <property type="match status" value="1"/>
</dbReference>
<keyword evidence="4" id="KW-1185">Reference proteome</keyword>